<dbReference type="Gene3D" id="3.40.710.10">
    <property type="entry name" value="DD-peptidase/beta-lactamase superfamily"/>
    <property type="match status" value="1"/>
</dbReference>
<evidence type="ECO:0000313" key="1">
    <source>
        <dbReference type="EMBL" id="MFD2114777.1"/>
    </source>
</evidence>
<accession>A0ABW4YGI5</accession>
<evidence type="ECO:0000313" key="2">
    <source>
        <dbReference type="Proteomes" id="UP001597362"/>
    </source>
</evidence>
<gene>
    <name evidence="1" type="ORF">ACFSJH_03315</name>
</gene>
<dbReference type="RefSeq" id="WP_377769792.1">
    <property type="nucleotide sequence ID" value="NZ_JBHUHO010000008.1"/>
</dbReference>
<dbReference type="SUPFAM" id="SSF56601">
    <property type="entry name" value="beta-lactamase/transpeptidase-like"/>
    <property type="match status" value="1"/>
</dbReference>
<reference evidence="2" key="1">
    <citation type="journal article" date="2019" name="Int. J. Syst. Evol. Microbiol.">
        <title>The Global Catalogue of Microorganisms (GCM) 10K type strain sequencing project: providing services to taxonomists for standard genome sequencing and annotation.</title>
        <authorList>
            <consortium name="The Broad Institute Genomics Platform"/>
            <consortium name="The Broad Institute Genome Sequencing Center for Infectious Disease"/>
            <person name="Wu L."/>
            <person name="Ma J."/>
        </authorList>
    </citation>
    <scope>NUCLEOTIDE SEQUENCE [LARGE SCALE GENOMIC DNA]</scope>
    <source>
        <strain evidence="2">GH52</strain>
    </source>
</reference>
<comment type="caution">
    <text evidence="1">The sequence shown here is derived from an EMBL/GenBank/DDBJ whole genome shotgun (WGS) entry which is preliminary data.</text>
</comment>
<proteinExistence type="predicted"/>
<protein>
    <submittedName>
        <fullName evidence="1">Uncharacterized protein</fullName>
    </submittedName>
</protein>
<sequence>MIYVLGQFNLLMRIVQKVFGRPLAAIIEEKVLAPYGFSETGWRKENNENLVWVNETLPAMVSFGGYRIDIAICQN</sequence>
<dbReference type="Proteomes" id="UP001597362">
    <property type="component" value="Unassembled WGS sequence"/>
</dbReference>
<dbReference type="EMBL" id="JBHUHO010000008">
    <property type="protein sequence ID" value="MFD2114777.1"/>
    <property type="molecule type" value="Genomic_DNA"/>
</dbReference>
<name>A0ABW4YGI5_9BACL</name>
<organism evidence="1 2">
    <name type="scientific">Paenibacillus yanchengensis</name>
    <dbReference type="NCBI Taxonomy" id="2035833"/>
    <lineage>
        <taxon>Bacteria</taxon>
        <taxon>Bacillati</taxon>
        <taxon>Bacillota</taxon>
        <taxon>Bacilli</taxon>
        <taxon>Bacillales</taxon>
        <taxon>Paenibacillaceae</taxon>
        <taxon>Paenibacillus</taxon>
    </lineage>
</organism>
<dbReference type="InterPro" id="IPR012338">
    <property type="entry name" value="Beta-lactam/transpept-like"/>
</dbReference>
<keyword evidence="2" id="KW-1185">Reference proteome</keyword>